<organism evidence="1 2">
    <name type="scientific">Amphibiibacter pelophylacis</name>
    <dbReference type="NCBI Taxonomy" id="1799477"/>
    <lineage>
        <taxon>Bacteria</taxon>
        <taxon>Pseudomonadati</taxon>
        <taxon>Pseudomonadota</taxon>
        <taxon>Betaproteobacteria</taxon>
        <taxon>Burkholderiales</taxon>
        <taxon>Sphaerotilaceae</taxon>
        <taxon>Amphibiibacter</taxon>
    </lineage>
</organism>
<protein>
    <submittedName>
        <fullName evidence="1">Uncharacterized protein</fullName>
    </submittedName>
</protein>
<comment type="caution">
    <text evidence="1">The sequence shown here is derived from an EMBL/GenBank/DDBJ whole genome shotgun (WGS) entry which is preliminary data.</text>
</comment>
<reference evidence="1" key="1">
    <citation type="submission" date="2023-10" db="EMBL/GenBank/DDBJ databases">
        <title>Amphibacter perezi, gen. nov., sp. nov. a novel taxa of the family Comamonadaceae, class Betaproteobacteria isolated from the skin microbiota of Pelophylax perezi from different populations.</title>
        <authorList>
            <person name="Costa S."/>
            <person name="Proenca D.N."/>
            <person name="Lopes I."/>
            <person name="Morais P.V."/>
        </authorList>
    </citation>
    <scope>NUCLEOTIDE SEQUENCE</scope>
    <source>
        <strain evidence="1">SL12-8</strain>
    </source>
</reference>
<keyword evidence="2" id="KW-1185">Reference proteome</keyword>
<evidence type="ECO:0000313" key="2">
    <source>
        <dbReference type="Proteomes" id="UP001364695"/>
    </source>
</evidence>
<accession>A0ACC6P5X0</accession>
<gene>
    <name evidence="1" type="ORF">RV045_14215</name>
</gene>
<evidence type="ECO:0000313" key="1">
    <source>
        <dbReference type="EMBL" id="MEJ7139572.1"/>
    </source>
</evidence>
<name>A0ACC6P5X0_9BURK</name>
<proteinExistence type="predicted"/>
<dbReference type="EMBL" id="JAWDIE010000038">
    <property type="protein sequence ID" value="MEJ7139572.1"/>
    <property type="molecule type" value="Genomic_DNA"/>
</dbReference>
<dbReference type="Proteomes" id="UP001364695">
    <property type="component" value="Unassembled WGS sequence"/>
</dbReference>
<feature type="non-terminal residue" evidence="1">
    <location>
        <position position="1"/>
    </location>
</feature>
<sequence length="273" mass="27951">KLSALSQERDRKLGAACGGGPEASSVACNSLIQDAVAKGNITKGKSGEFVWADSPNRGFVLNVSTVGEPEDPREGSFHARAAKSTLDAAILFGGGVGLKTLGATWASAAVPSRIALGGGLAGGFNVLAQLHQGREYKVGKTLVSAATAGLSVPFVGGAVLGNALVGGAVGGINTAITNKFYGENEGIADSVWSGFLFSAFGTFSGKLVSAGSRIILPARLRAEPINPKIPILFQNFGRVNPYPNYLGGAVDAVVSNSQPYLKFNQEAKEGAKK</sequence>